<organism evidence="4">
    <name type="scientific">Microplitis mediator bracovirus</name>
    <dbReference type="NCBI Taxonomy" id="1836595"/>
    <lineage>
        <taxon>Viruses</taxon>
        <taxon>Viruses incertae sedis</taxon>
        <taxon>Polydnaviriformidae</taxon>
        <taxon>Bracoviriform</taxon>
    </lineage>
</organism>
<dbReference type="CDD" id="cd00047">
    <property type="entry name" value="PTPc"/>
    <property type="match status" value="1"/>
</dbReference>
<dbReference type="Gene3D" id="3.90.190.10">
    <property type="entry name" value="Protein tyrosine phosphatase superfamily"/>
    <property type="match status" value="1"/>
</dbReference>
<evidence type="ECO:0000313" key="4">
    <source>
        <dbReference type="EMBL" id="AOH69102.1"/>
    </source>
</evidence>
<dbReference type="PANTHER" id="PTHR19134:SF534">
    <property type="entry name" value="LD27988P"/>
    <property type="match status" value="1"/>
</dbReference>
<dbReference type="SUPFAM" id="SSF52799">
    <property type="entry name" value="(Phosphotyrosine protein) phosphatases II"/>
    <property type="match status" value="1"/>
</dbReference>
<dbReference type="PANTHER" id="PTHR19134">
    <property type="entry name" value="RECEPTOR-TYPE TYROSINE-PROTEIN PHOSPHATASE"/>
    <property type="match status" value="1"/>
</dbReference>
<dbReference type="PROSITE" id="PS50056">
    <property type="entry name" value="TYR_PHOSPHATASE_2"/>
    <property type="match status" value="1"/>
</dbReference>
<evidence type="ECO:0000256" key="1">
    <source>
        <dbReference type="ARBA" id="ARBA00009580"/>
    </source>
</evidence>
<dbReference type="PRINTS" id="PR00700">
    <property type="entry name" value="PRTYPHPHTASE"/>
</dbReference>
<sequence length="318" mass="36608">MGNQTFKTFSIVDFLKMTSQPDFSKLVAKEHAQVLAVQLPGTFACFSRHENSSKNRHDDVPCWDISRVILSPQSATYDDEDWDSSNITTRSAEISSTYIHANLVDGFEEINKFICSQGPKKNSHEDFWKMVSEQESCIIVSLTETDDEDQVCYEYWVKEEDYELAFGRYIVRTLEIIEGPSFTRTRLRLTDVSSGTSREIYHFWYTHWPDYGTPTNPAEVLNLISQVNKKREEMRKTDCQPGPIVVHCSAGVGRTGTFCTIDNALSQLRKEQTVCLPQTVLKLRKQRHSSVFLIGQYAFCYKVVRYALITDLIEKILY</sequence>
<dbReference type="InterPro" id="IPR029021">
    <property type="entry name" value="Prot-tyrosine_phosphatase-like"/>
</dbReference>
<proteinExistence type="inferred from homology"/>
<dbReference type="InterPro" id="IPR016130">
    <property type="entry name" value="Tyr_Pase_AS"/>
</dbReference>
<feature type="domain" description="Tyrosine specific protein phosphatases" evidence="3">
    <location>
        <begin position="221"/>
        <end position="298"/>
    </location>
</feature>
<dbReference type="SMART" id="SM00404">
    <property type="entry name" value="PTPc_motif"/>
    <property type="match status" value="1"/>
</dbReference>
<dbReference type="SMART" id="SM00194">
    <property type="entry name" value="PTPc"/>
    <property type="match status" value="1"/>
</dbReference>
<feature type="domain" description="Tyrosine-protein phosphatase" evidence="2">
    <location>
        <begin position="50"/>
        <end position="307"/>
    </location>
</feature>
<gene>
    <name evidence="4" type="ORF">A6F54_27</name>
</gene>
<dbReference type="InterPro" id="IPR003595">
    <property type="entry name" value="Tyr_Pase_cat"/>
</dbReference>
<dbReference type="InterPro" id="IPR050348">
    <property type="entry name" value="Protein-Tyr_Phosphatase"/>
</dbReference>
<dbReference type="InterPro" id="IPR000387">
    <property type="entry name" value="Tyr_Pase_dom"/>
</dbReference>
<dbReference type="GO" id="GO:0004725">
    <property type="term" value="F:protein tyrosine phosphatase activity"/>
    <property type="evidence" value="ECO:0007669"/>
    <property type="project" value="InterPro"/>
</dbReference>
<evidence type="ECO:0000259" key="2">
    <source>
        <dbReference type="PROSITE" id="PS50055"/>
    </source>
</evidence>
<dbReference type="EMBL" id="KX223716">
    <property type="protein sequence ID" value="AOH69102.1"/>
    <property type="molecule type" value="Genomic_DNA"/>
</dbReference>
<protein>
    <submittedName>
        <fullName evidence="4">Uncharacterized protein</fullName>
    </submittedName>
</protein>
<evidence type="ECO:0000259" key="3">
    <source>
        <dbReference type="PROSITE" id="PS50056"/>
    </source>
</evidence>
<dbReference type="PROSITE" id="PS00383">
    <property type="entry name" value="TYR_PHOSPHATASE_1"/>
    <property type="match status" value="1"/>
</dbReference>
<comment type="similarity">
    <text evidence="1">Belongs to the protein-tyrosine phosphatase family.</text>
</comment>
<reference evidence="4" key="1">
    <citation type="journal article" date="2016" name="PLoS ONE">
        <title>Analysis of Genetic Variation across the Encapsidated Genome of Microplitis demolitor Bracovirus in Parasitoid Wasps.</title>
        <authorList>
            <person name="Burke G.R."/>
        </authorList>
    </citation>
    <scope>NUCLEOTIDE SEQUENCE</scope>
    <source>
        <strain evidence="4">UGA</strain>
    </source>
</reference>
<dbReference type="Pfam" id="PF00102">
    <property type="entry name" value="Y_phosphatase"/>
    <property type="match status" value="1"/>
</dbReference>
<name>A0A1D5APF9_9VIRU</name>
<dbReference type="InterPro" id="IPR000242">
    <property type="entry name" value="PTP_cat"/>
</dbReference>
<accession>A0A1D5APF9</accession>
<dbReference type="PROSITE" id="PS50055">
    <property type="entry name" value="TYR_PHOSPHATASE_PTP"/>
    <property type="match status" value="1"/>
</dbReference>